<keyword evidence="1" id="KW-0472">Membrane</keyword>
<name>A0ABV3R174_9HYPH</name>
<feature type="domain" description="DUF1214" evidence="2">
    <location>
        <begin position="72"/>
        <end position="171"/>
    </location>
</feature>
<dbReference type="Pfam" id="PF06742">
    <property type="entry name" value="DUF1214"/>
    <property type="match status" value="1"/>
</dbReference>
<sequence>MLKTVFLTIVVLFISIVGGGASVWYALKANEGFGAVTIGSWTAYPYVGTADADPYSRARASREGLLALGRAEGLAFTATADADGAPLRRECTYSIEGAVPPARFWTLYASDPSGAVIHGGSRRAGALHSFQLLRLADNAIAISAGRHPAPGNWLALSGSGPMTFVLTFFDTPIASSSGAADVVLPSIIMVGCDA</sequence>
<accession>A0ABV3R174</accession>
<keyword evidence="4" id="KW-1185">Reference proteome</keyword>
<evidence type="ECO:0000313" key="3">
    <source>
        <dbReference type="EMBL" id="MEW9806825.1"/>
    </source>
</evidence>
<proteinExistence type="predicted"/>
<dbReference type="RefSeq" id="WP_367723951.1">
    <property type="nucleotide sequence ID" value="NZ_JBFOCI010000003.1"/>
</dbReference>
<feature type="transmembrane region" description="Helical" evidence="1">
    <location>
        <begin position="6"/>
        <end position="27"/>
    </location>
</feature>
<reference evidence="3 4" key="1">
    <citation type="submission" date="2024-06" db="EMBL/GenBank/DDBJ databases">
        <authorList>
            <person name="Tuo L."/>
        </authorList>
    </citation>
    <scope>NUCLEOTIDE SEQUENCE [LARGE SCALE GENOMIC DNA]</scope>
    <source>
        <strain evidence="3 4">ZMM04-5</strain>
    </source>
</reference>
<comment type="caution">
    <text evidence="3">The sequence shown here is derived from an EMBL/GenBank/DDBJ whole genome shotgun (WGS) entry which is preliminary data.</text>
</comment>
<dbReference type="InterPro" id="IPR012038">
    <property type="entry name" value="UCP009471"/>
</dbReference>
<gene>
    <name evidence="3" type="ORF">ABUE31_12610</name>
</gene>
<dbReference type="InterPro" id="IPR037049">
    <property type="entry name" value="DUF1214_C_sf"/>
</dbReference>
<dbReference type="EMBL" id="JBFOCI010000003">
    <property type="protein sequence ID" value="MEW9806825.1"/>
    <property type="molecule type" value="Genomic_DNA"/>
</dbReference>
<dbReference type="InterPro" id="IPR010621">
    <property type="entry name" value="DUF1214"/>
</dbReference>
<keyword evidence="1" id="KW-1133">Transmembrane helix</keyword>
<organism evidence="3 4">
    <name type="scientific">Mesorhizobium marinum</name>
    <dbReference type="NCBI Taxonomy" id="3228790"/>
    <lineage>
        <taxon>Bacteria</taxon>
        <taxon>Pseudomonadati</taxon>
        <taxon>Pseudomonadota</taxon>
        <taxon>Alphaproteobacteria</taxon>
        <taxon>Hyphomicrobiales</taxon>
        <taxon>Phyllobacteriaceae</taxon>
        <taxon>Mesorhizobium</taxon>
    </lineage>
</organism>
<keyword evidence="1" id="KW-0812">Transmembrane</keyword>
<dbReference type="Gene3D" id="2.60.120.600">
    <property type="entry name" value="Domain of unknown function DUF1214, C-terminal domain"/>
    <property type="match status" value="1"/>
</dbReference>
<dbReference type="Proteomes" id="UP001556196">
    <property type="component" value="Unassembled WGS sequence"/>
</dbReference>
<evidence type="ECO:0000313" key="4">
    <source>
        <dbReference type="Proteomes" id="UP001556196"/>
    </source>
</evidence>
<dbReference type="PIRSF" id="PIRSF009471">
    <property type="entry name" value="UCP009471"/>
    <property type="match status" value="1"/>
</dbReference>
<protein>
    <submittedName>
        <fullName evidence="3">DUF1214 domain-containing protein</fullName>
    </submittedName>
</protein>
<evidence type="ECO:0000259" key="2">
    <source>
        <dbReference type="Pfam" id="PF06742"/>
    </source>
</evidence>
<dbReference type="SUPFAM" id="SSF160935">
    <property type="entry name" value="VPA0735-like"/>
    <property type="match status" value="1"/>
</dbReference>
<evidence type="ECO:0000256" key="1">
    <source>
        <dbReference type="SAM" id="Phobius"/>
    </source>
</evidence>